<dbReference type="CDD" id="cd03786">
    <property type="entry name" value="GTB_UDP-GlcNAc_2-Epimerase"/>
    <property type="match status" value="1"/>
</dbReference>
<dbReference type="EMBL" id="JABEVU030000001">
    <property type="protein sequence ID" value="MDB0580578.1"/>
    <property type="molecule type" value="Genomic_DNA"/>
</dbReference>
<evidence type="ECO:0000313" key="7">
    <source>
        <dbReference type="EMBL" id="KIH70493.1"/>
    </source>
</evidence>
<reference evidence="7 9" key="1">
    <citation type="submission" date="2015-01" db="EMBL/GenBank/DDBJ databases">
        <title>Genome sequences of high lactate-tolerant strain Salinicoccus roseus W12 with industrial interest.</title>
        <authorList>
            <person name="Wang H."/>
            <person name="Yu B."/>
        </authorList>
    </citation>
    <scope>NUCLEOTIDE SEQUENCE [LARGE SCALE GENOMIC DNA]</scope>
    <source>
        <strain evidence="7 9">W12</strain>
    </source>
</reference>
<gene>
    <name evidence="8" type="primary">wecB</name>
    <name evidence="8" type="ORF">F7P68_0008545</name>
    <name evidence="7" type="ORF">SN16_07180</name>
</gene>
<dbReference type="FunFam" id="3.40.50.2000:FF:000043">
    <property type="entry name" value="UDP-N-acetylglucosamine 2-epimerase"/>
    <property type="match status" value="1"/>
</dbReference>
<dbReference type="Gene3D" id="3.40.50.2000">
    <property type="entry name" value="Glycogen Phosphorylase B"/>
    <property type="match status" value="2"/>
</dbReference>
<dbReference type="PANTHER" id="PTHR43174:SF2">
    <property type="entry name" value="UDP-N-ACETYLGLUCOSAMINE 2-EPIMERASE"/>
    <property type="match status" value="1"/>
</dbReference>
<dbReference type="RefSeq" id="WP_040105951.1">
    <property type="nucleotide sequence ID" value="NZ_CANMYM010000004.1"/>
</dbReference>
<dbReference type="PANTHER" id="PTHR43174">
    <property type="entry name" value="UDP-N-ACETYLGLUCOSAMINE 2-EPIMERASE"/>
    <property type="match status" value="1"/>
</dbReference>
<reference evidence="10" key="2">
    <citation type="submission" date="2020-04" db="EMBL/GenBank/DDBJ databases">
        <title>Genome analysis and biological profiling of marine Cellulosimicrobium funkei MOSEL-ME6.</title>
        <authorList>
            <person name="Tanveer F."/>
            <person name="Xie Y."/>
            <person name="Shinwari Z.K."/>
        </authorList>
    </citation>
    <scope>NUCLEOTIDE SEQUENCE [LARGE SCALE GENOMIC DNA]</scope>
    <source>
        <strain evidence="10">MOSEL-ME25</strain>
    </source>
</reference>
<dbReference type="SUPFAM" id="SSF53756">
    <property type="entry name" value="UDP-Glycosyltransferase/glycogen phosphorylase"/>
    <property type="match status" value="1"/>
</dbReference>
<evidence type="ECO:0000256" key="1">
    <source>
        <dbReference type="ARBA" id="ARBA00023235"/>
    </source>
</evidence>
<keyword evidence="1 5" id="KW-0413">Isomerase</keyword>
<dbReference type="GO" id="GO:0008761">
    <property type="term" value="F:UDP-N-acetylglucosamine 2-epimerase activity"/>
    <property type="evidence" value="ECO:0007669"/>
    <property type="project" value="UniProtKB-EC"/>
</dbReference>
<dbReference type="EC" id="5.1.3.14" evidence="3"/>
<evidence type="ECO:0000256" key="5">
    <source>
        <dbReference type="RuleBase" id="RU003513"/>
    </source>
</evidence>
<name>A0A0C2DKG8_9STAP</name>
<dbReference type="InterPro" id="IPR029767">
    <property type="entry name" value="WecB-like"/>
</dbReference>
<proteinExistence type="inferred from homology"/>
<dbReference type="InterPro" id="IPR003331">
    <property type="entry name" value="UDP_GlcNAc_Epimerase_2_dom"/>
</dbReference>
<reference evidence="8" key="3">
    <citation type="submission" date="2020-04" db="EMBL/GenBank/DDBJ databases">
        <authorList>
            <person name="Tanveer F."/>
            <person name="Xie Y."/>
            <person name="Shinwari Z.K."/>
        </authorList>
    </citation>
    <scope>NUCLEOTIDE SEQUENCE</scope>
    <source>
        <strain evidence="8">MOSEL-ME25</strain>
    </source>
</reference>
<accession>A0A0C2DKG8</accession>
<evidence type="ECO:0000313" key="10">
    <source>
        <dbReference type="Proteomes" id="UP000527860"/>
    </source>
</evidence>
<feature type="domain" description="UDP-N-acetylglucosamine 2-epimerase" evidence="6">
    <location>
        <begin position="23"/>
        <end position="362"/>
    </location>
</feature>
<evidence type="ECO:0000313" key="9">
    <source>
        <dbReference type="Proteomes" id="UP000031546"/>
    </source>
</evidence>
<comment type="caution">
    <text evidence="7">The sequence shown here is derived from an EMBL/GenBank/DDBJ whole genome shotgun (WGS) entry which is preliminary data.</text>
</comment>
<evidence type="ECO:0000313" key="8">
    <source>
        <dbReference type="EMBL" id="MDB0580578.1"/>
    </source>
</evidence>
<dbReference type="Proteomes" id="UP000527860">
    <property type="component" value="Unassembled WGS sequence"/>
</dbReference>
<organism evidence="7 9">
    <name type="scientific">Salinicoccus roseus</name>
    <dbReference type="NCBI Taxonomy" id="45670"/>
    <lineage>
        <taxon>Bacteria</taxon>
        <taxon>Bacillati</taxon>
        <taxon>Bacillota</taxon>
        <taxon>Bacilli</taxon>
        <taxon>Bacillales</taxon>
        <taxon>Staphylococcaceae</taxon>
        <taxon>Salinicoccus</taxon>
    </lineage>
</organism>
<dbReference type="EMBL" id="JXII01000006">
    <property type="protein sequence ID" value="KIH70493.1"/>
    <property type="molecule type" value="Genomic_DNA"/>
</dbReference>
<evidence type="ECO:0000256" key="3">
    <source>
        <dbReference type="ARBA" id="ARBA00038858"/>
    </source>
</evidence>
<keyword evidence="10" id="KW-1185">Reference proteome</keyword>
<evidence type="ECO:0000256" key="2">
    <source>
        <dbReference type="ARBA" id="ARBA00038209"/>
    </source>
</evidence>
<sequence>MKKIMTIFGTRPEAIKMAPLVLALKNDPELEPIVVVTAQHREMLDQVLDIFGITPDYDLDIMQQGQTLSEVTGRVIAGLESIIKEAGPDMILVHGDTTTTFAGSLAAFYNEVDIGHVEAGLRTNNKYSPFPEEMNRQMTGVLADLHFAPTENSKENLLRENKKEDGISITGNTAIDALKTTVNADYESEIIEKHKDKKVILLTAHRRENIGMPMENIFSAVREIVEEFEDVTVVYPIHKNPKVREIASKYLAGHERIEIIEPLDVFDFHNFAAKSHIILTDSGGVQEEAPSLQKPVLVLRDTTERPEGVEAGTLKLAGVQKEHIYELTKELLTDDALYRQMAEASNPYGDGKASLRICENIKYYYGIRKDKPESFNV</sequence>
<dbReference type="NCBIfam" id="TIGR00236">
    <property type="entry name" value="wecB"/>
    <property type="match status" value="1"/>
</dbReference>
<comment type="similarity">
    <text evidence="2 5">Belongs to the UDP-N-acetylglucosamine 2-epimerase family.</text>
</comment>
<dbReference type="STRING" id="45670.SN16_07180"/>
<evidence type="ECO:0000259" key="6">
    <source>
        <dbReference type="Pfam" id="PF02350"/>
    </source>
</evidence>
<dbReference type="Proteomes" id="UP000031546">
    <property type="component" value="Unassembled WGS sequence"/>
</dbReference>
<dbReference type="GeneID" id="77845334"/>
<evidence type="ECO:0000256" key="4">
    <source>
        <dbReference type="ARBA" id="ARBA00079400"/>
    </source>
</evidence>
<dbReference type="Pfam" id="PF02350">
    <property type="entry name" value="Epimerase_2"/>
    <property type="match status" value="1"/>
</dbReference>
<dbReference type="AlphaFoldDB" id="A0A0C2DKG8"/>
<protein>
    <recommendedName>
        <fullName evidence="3">UDP-N-acetylglucosamine 2-epimerase (non-hydrolyzing)</fullName>
        <ecNumber evidence="3">5.1.3.14</ecNumber>
    </recommendedName>
    <alternativeName>
        <fullName evidence="4">UDP-GlcNAc-2-epimerase</fullName>
    </alternativeName>
</protein>
<dbReference type="OrthoDB" id="9803238at2"/>
<reference evidence="8 10" key="4">
    <citation type="submission" date="2022-12" db="EMBL/GenBank/DDBJ databases">
        <title>Genome analysis and biological profiling of marine Salinicoccus roseus MOSEL-ME25.</title>
        <authorList>
            <person name="Mirza F.T."/>
            <person name="Xie Y."/>
            <person name="Shinwari Z.K."/>
        </authorList>
    </citation>
    <scope>NUCLEOTIDE SEQUENCE [LARGE SCALE GENOMIC DNA]</scope>
    <source>
        <strain evidence="8 10">MOSEL-ME25</strain>
    </source>
</reference>